<dbReference type="InterPro" id="IPR018958">
    <property type="entry name" value="Knr4/Smi1-like_dom"/>
</dbReference>
<dbReference type="Proteomes" id="UP000184476">
    <property type="component" value="Unassembled WGS sequence"/>
</dbReference>
<dbReference type="OrthoDB" id="8657476at2"/>
<organism evidence="2 3">
    <name type="scientific">Seinonella peptonophila</name>
    <dbReference type="NCBI Taxonomy" id="112248"/>
    <lineage>
        <taxon>Bacteria</taxon>
        <taxon>Bacillati</taxon>
        <taxon>Bacillota</taxon>
        <taxon>Bacilli</taxon>
        <taxon>Bacillales</taxon>
        <taxon>Thermoactinomycetaceae</taxon>
        <taxon>Seinonella</taxon>
    </lineage>
</organism>
<name>A0A1M4Y834_9BACL</name>
<dbReference type="EMBL" id="FQVL01000006">
    <property type="protein sequence ID" value="SHF01829.1"/>
    <property type="molecule type" value="Genomic_DNA"/>
</dbReference>
<dbReference type="SUPFAM" id="SSF160631">
    <property type="entry name" value="SMI1/KNR4-like"/>
    <property type="match status" value="1"/>
</dbReference>
<accession>A0A1M4Y834</accession>
<dbReference type="Pfam" id="PF09346">
    <property type="entry name" value="SMI1_KNR4"/>
    <property type="match status" value="1"/>
</dbReference>
<reference evidence="2 3" key="1">
    <citation type="submission" date="2016-11" db="EMBL/GenBank/DDBJ databases">
        <authorList>
            <person name="Jaros S."/>
            <person name="Januszkiewicz K."/>
            <person name="Wedrychowicz H."/>
        </authorList>
    </citation>
    <scope>NUCLEOTIDE SEQUENCE [LARGE SCALE GENOMIC DNA]</scope>
    <source>
        <strain evidence="2 3">DSM 44666</strain>
    </source>
</reference>
<gene>
    <name evidence="2" type="ORF">SAMN05444392_10695</name>
</gene>
<feature type="domain" description="Knr4/Smi1-like" evidence="1">
    <location>
        <begin position="12"/>
        <end position="141"/>
    </location>
</feature>
<dbReference type="RefSeq" id="WP_073154929.1">
    <property type="nucleotide sequence ID" value="NZ_FQVL01000006.1"/>
</dbReference>
<dbReference type="STRING" id="112248.SAMN05444392_10695"/>
<keyword evidence="3" id="KW-1185">Reference proteome</keyword>
<dbReference type="AlphaFoldDB" id="A0A1M4Y834"/>
<dbReference type="SMART" id="SM00860">
    <property type="entry name" value="SMI1_KNR4"/>
    <property type="match status" value="1"/>
</dbReference>
<evidence type="ECO:0000313" key="2">
    <source>
        <dbReference type="EMBL" id="SHF01829.1"/>
    </source>
</evidence>
<dbReference type="Gene3D" id="3.40.1580.10">
    <property type="entry name" value="SMI1/KNR4-like"/>
    <property type="match status" value="1"/>
</dbReference>
<evidence type="ECO:0000313" key="3">
    <source>
        <dbReference type="Proteomes" id="UP000184476"/>
    </source>
</evidence>
<proteinExistence type="predicted"/>
<evidence type="ECO:0000259" key="1">
    <source>
        <dbReference type="SMART" id="SM00860"/>
    </source>
</evidence>
<protein>
    <submittedName>
        <fullName evidence="2">SMI1-KNR4 cell-wall</fullName>
    </submittedName>
</protein>
<sequence>MNWDKTSSNHPQITEELIQTVEHRMQIRFPADYRTIIKENNGARPINQTIQVGTQNEGFDKLMSLHPSDDDYLLIHWEMLQQHHELPRHYVPIAIDSFGNYFCFDFQQDNPSIVFYDQNFELIDPKAIQHVSDSFTQLVEKLQP</sequence>
<dbReference type="InterPro" id="IPR037883">
    <property type="entry name" value="Knr4/Smi1-like_sf"/>
</dbReference>